<dbReference type="AlphaFoldDB" id="A0A0A9GW24"/>
<evidence type="ECO:0000313" key="1">
    <source>
        <dbReference type="EMBL" id="JAE29185.1"/>
    </source>
</evidence>
<reference evidence="1" key="2">
    <citation type="journal article" date="2015" name="Data Brief">
        <title>Shoot transcriptome of the giant reed, Arundo donax.</title>
        <authorList>
            <person name="Barrero R.A."/>
            <person name="Guerrero F.D."/>
            <person name="Moolhuijzen P."/>
            <person name="Goolsby J.A."/>
            <person name="Tidwell J."/>
            <person name="Bellgard S.E."/>
            <person name="Bellgard M.I."/>
        </authorList>
    </citation>
    <scope>NUCLEOTIDE SEQUENCE</scope>
    <source>
        <tissue evidence="1">Shoot tissue taken approximately 20 cm above the soil surface</tissue>
    </source>
</reference>
<organism evidence="1">
    <name type="scientific">Arundo donax</name>
    <name type="common">Giant reed</name>
    <name type="synonym">Donax arundinaceus</name>
    <dbReference type="NCBI Taxonomy" id="35708"/>
    <lineage>
        <taxon>Eukaryota</taxon>
        <taxon>Viridiplantae</taxon>
        <taxon>Streptophyta</taxon>
        <taxon>Embryophyta</taxon>
        <taxon>Tracheophyta</taxon>
        <taxon>Spermatophyta</taxon>
        <taxon>Magnoliopsida</taxon>
        <taxon>Liliopsida</taxon>
        <taxon>Poales</taxon>
        <taxon>Poaceae</taxon>
        <taxon>PACMAD clade</taxon>
        <taxon>Arundinoideae</taxon>
        <taxon>Arundineae</taxon>
        <taxon>Arundo</taxon>
    </lineage>
</organism>
<reference evidence="1" key="1">
    <citation type="submission" date="2014-09" db="EMBL/GenBank/DDBJ databases">
        <authorList>
            <person name="Magalhaes I.L.F."/>
            <person name="Oliveira U."/>
            <person name="Santos F.R."/>
            <person name="Vidigal T.H.D.A."/>
            <person name="Brescovit A.D."/>
            <person name="Santos A.J."/>
        </authorList>
    </citation>
    <scope>NUCLEOTIDE SEQUENCE</scope>
    <source>
        <tissue evidence="1">Shoot tissue taken approximately 20 cm above the soil surface</tissue>
    </source>
</reference>
<dbReference type="EMBL" id="GBRH01168711">
    <property type="protein sequence ID" value="JAE29185.1"/>
    <property type="molecule type" value="Transcribed_RNA"/>
</dbReference>
<proteinExistence type="predicted"/>
<name>A0A0A9GW24_ARUDO</name>
<protein>
    <submittedName>
        <fullName evidence="1">Uncharacterized protein</fullName>
    </submittedName>
</protein>
<sequence length="27" mass="3312">MAPYMHLLVETNRMHVHLTYIKNWIIS</sequence>
<accession>A0A0A9GW24</accession>